<dbReference type="OrthoDB" id="9802323at2"/>
<dbReference type="GO" id="GO:0005525">
    <property type="term" value="F:GTP binding"/>
    <property type="evidence" value="ECO:0007669"/>
    <property type="project" value="UniProtKB-KW"/>
</dbReference>
<dbReference type="Pfam" id="PF01139">
    <property type="entry name" value="RtcB"/>
    <property type="match status" value="2"/>
</dbReference>
<evidence type="ECO:0000256" key="4">
    <source>
        <dbReference type="ARBA" id="ARBA00022741"/>
    </source>
</evidence>
<proteinExistence type="predicted"/>
<keyword evidence="13" id="KW-1185">Reference proteome</keyword>
<comment type="cofactor">
    <cofactor evidence="11">
        <name>Mn(2+)</name>
        <dbReference type="ChEBI" id="CHEBI:29035"/>
    </cofactor>
    <text evidence="11">Binds 2 manganese ions per subunit.</text>
</comment>
<feature type="binding site" evidence="11">
    <location>
        <position position="152"/>
    </location>
    <ligand>
        <name>Mn(2+)</name>
        <dbReference type="ChEBI" id="CHEBI:29035"/>
        <label>1</label>
    </ligand>
</feature>
<dbReference type="EC" id="6.5.1.8" evidence="1"/>
<accession>A0A1W2DKZ9</accession>
<evidence type="ECO:0000256" key="6">
    <source>
        <dbReference type="ARBA" id="ARBA00023134"/>
    </source>
</evidence>
<protein>
    <recommendedName>
        <fullName evidence="1">3'-phosphate/5'-hydroxy nucleic acid ligase</fullName>
        <ecNumber evidence="1">6.5.1.8</ecNumber>
    </recommendedName>
</protein>
<dbReference type="GO" id="GO:0042245">
    <property type="term" value="P:RNA repair"/>
    <property type="evidence" value="ECO:0007669"/>
    <property type="project" value="UniProtKB-KW"/>
</dbReference>
<feature type="active site" description="GMP-histidine intermediate" evidence="9">
    <location>
        <position position="318"/>
    </location>
</feature>
<evidence type="ECO:0000256" key="10">
    <source>
        <dbReference type="PIRSR" id="PIRSR601233-2"/>
    </source>
</evidence>
<evidence type="ECO:0000256" key="5">
    <source>
        <dbReference type="ARBA" id="ARBA00022800"/>
    </source>
</evidence>
<feature type="binding site" evidence="10">
    <location>
        <begin position="262"/>
        <end position="263"/>
    </location>
    <ligand>
        <name>GMP</name>
        <dbReference type="ChEBI" id="CHEBI:58115"/>
    </ligand>
</feature>
<keyword evidence="2 12" id="KW-0436">Ligase</keyword>
<dbReference type="GO" id="GO:0170057">
    <property type="term" value="F:RNA ligase (GTP) activity"/>
    <property type="evidence" value="ECO:0007669"/>
    <property type="project" value="UniProtKB-EC"/>
</dbReference>
<organism evidence="12 13">
    <name type="scientific">Desulfocicer vacuolatum DSM 3385</name>
    <dbReference type="NCBI Taxonomy" id="1121400"/>
    <lineage>
        <taxon>Bacteria</taxon>
        <taxon>Pseudomonadati</taxon>
        <taxon>Thermodesulfobacteriota</taxon>
        <taxon>Desulfobacteria</taxon>
        <taxon>Desulfobacterales</taxon>
        <taxon>Desulfobacteraceae</taxon>
        <taxon>Desulfocicer</taxon>
    </lineage>
</organism>
<dbReference type="Proteomes" id="UP000192418">
    <property type="component" value="Unassembled WGS sequence"/>
</dbReference>
<evidence type="ECO:0000256" key="7">
    <source>
        <dbReference type="ARBA" id="ARBA00023211"/>
    </source>
</evidence>
<dbReference type="Gene3D" id="3.90.1860.10">
    <property type="entry name" value="tRNA-splicing ligase RtcB"/>
    <property type="match status" value="1"/>
</dbReference>
<evidence type="ECO:0000256" key="9">
    <source>
        <dbReference type="PIRSR" id="PIRSR601233-1"/>
    </source>
</evidence>
<dbReference type="AlphaFoldDB" id="A0A1W2DKZ9"/>
<evidence type="ECO:0000313" key="12">
    <source>
        <dbReference type="EMBL" id="SMC98127.1"/>
    </source>
</evidence>
<dbReference type="GO" id="GO:0006396">
    <property type="term" value="P:RNA processing"/>
    <property type="evidence" value="ECO:0007669"/>
    <property type="project" value="InterPro"/>
</dbReference>
<evidence type="ECO:0000313" key="13">
    <source>
        <dbReference type="Proteomes" id="UP000192418"/>
    </source>
</evidence>
<feature type="binding site" evidence="10">
    <location>
        <begin position="151"/>
        <end position="155"/>
    </location>
    <ligand>
        <name>GMP</name>
        <dbReference type="ChEBI" id="CHEBI:58115"/>
    </ligand>
</feature>
<evidence type="ECO:0000256" key="3">
    <source>
        <dbReference type="ARBA" id="ARBA00022723"/>
    </source>
</evidence>
<keyword evidence="6 10" id="KW-0342">GTP-binding</keyword>
<dbReference type="GO" id="GO:0030145">
    <property type="term" value="F:manganese ion binding"/>
    <property type="evidence" value="ECO:0007669"/>
    <property type="project" value="TreeGrafter"/>
</dbReference>
<dbReference type="STRING" id="1121400.SAMN02746065_11877"/>
<dbReference type="EMBL" id="FWXY01000018">
    <property type="protein sequence ID" value="SMC98127.1"/>
    <property type="molecule type" value="Genomic_DNA"/>
</dbReference>
<dbReference type="SUPFAM" id="SSF103365">
    <property type="entry name" value="Hypothetical protein PH1602"/>
    <property type="match status" value="1"/>
</dbReference>
<keyword evidence="7 11" id="KW-0464">Manganese</keyword>
<evidence type="ECO:0000256" key="11">
    <source>
        <dbReference type="PIRSR" id="PIRSR601233-3"/>
    </source>
</evidence>
<evidence type="ECO:0000256" key="8">
    <source>
        <dbReference type="ARBA" id="ARBA00047746"/>
    </source>
</evidence>
<dbReference type="InterPro" id="IPR001233">
    <property type="entry name" value="RtcB"/>
</dbReference>
<keyword evidence="3 11" id="KW-0479">Metal-binding</keyword>
<keyword evidence="5" id="KW-0692">RNA repair</keyword>
<feature type="binding site" evidence="11">
    <location>
        <position position="262"/>
    </location>
    <ligand>
        <name>Mn(2+)</name>
        <dbReference type="ChEBI" id="CHEBI:29035"/>
        <label>2</label>
    </ligand>
</feature>
<feature type="binding site" evidence="11">
    <location>
        <position position="74"/>
    </location>
    <ligand>
        <name>Mn(2+)</name>
        <dbReference type="ChEBI" id="CHEBI:29035"/>
        <label>1</label>
    </ligand>
</feature>
<feature type="binding site" evidence="10">
    <location>
        <begin position="294"/>
        <end position="297"/>
    </location>
    <ligand>
        <name>GMP</name>
        <dbReference type="ChEBI" id="CHEBI:58115"/>
    </ligand>
</feature>
<dbReference type="PANTHER" id="PTHR43749:SF2">
    <property type="entry name" value="RNA-SPLICING LIGASE RTCB"/>
    <property type="match status" value="1"/>
</dbReference>
<comment type="catalytic activity">
    <reaction evidence="8">
        <text>a 3'-end 3'-phospho-ribonucleotide-RNA + a 5'-end dephospho-ribonucleoside-RNA + GTP = a ribonucleotidyl-ribonucleotide-RNA + GMP + diphosphate</text>
        <dbReference type="Rhea" id="RHEA:68076"/>
        <dbReference type="Rhea" id="RHEA-COMP:10463"/>
        <dbReference type="Rhea" id="RHEA-COMP:13936"/>
        <dbReference type="Rhea" id="RHEA-COMP:17355"/>
        <dbReference type="ChEBI" id="CHEBI:33019"/>
        <dbReference type="ChEBI" id="CHEBI:37565"/>
        <dbReference type="ChEBI" id="CHEBI:58115"/>
        <dbReference type="ChEBI" id="CHEBI:83062"/>
        <dbReference type="ChEBI" id="CHEBI:138284"/>
        <dbReference type="ChEBI" id="CHEBI:173118"/>
        <dbReference type="EC" id="6.5.1.8"/>
    </reaction>
</comment>
<dbReference type="PANTHER" id="PTHR43749">
    <property type="entry name" value="RNA-SPLICING LIGASE RTCB"/>
    <property type="match status" value="1"/>
</dbReference>
<keyword evidence="4 10" id="KW-0547">Nucleotide-binding</keyword>
<name>A0A1W2DKZ9_9BACT</name>
<sequence length="402" mass="44606">MPRNREKKNQKSAPYRIWGENLDIEAIRQMDNACSLPISVKGALMPDAHKGYGLPIGGVLAVKNAVIPYAVGVDIACRVKMSVLDLPFQEYEKNRGKFKIALETETRFGVGQGFARPRQHRVMNDNWSFCPQVRNLKDKAWKQLGTSGSGNHFAEFGQLMLEKNDFGLEKGIYLALLTHSGSRGTGAAIAKHYSALAKKLHPELPRHLNNLAWLDLKSSEGEEYWQAMELMGRYASANHDIIHTGVLHHLGAISILSLENHHNFAWKEQLGHREVIVHRKGATPAGKDVPGIIPGSMASPTFIVRGLGNEAAMCSAAHGAGRKMSRTAAMKKFKQSDMIKLLNQRGITLISAGIDEIPMAYKSIETVMDQQKDLVEILGRFDPKLVKMAPPDRYAKKRTGKK</sequence>
<reference evidence="12 13" key="1">
    <citation type="submission" date="2017-04" db="EMBL/GenBank/DDBJ databases">
        <authorList>
            <person name="Afonso C.L."/>
            <person name="Miller P.J."/>
            <person name="Scott M.A."/>
            <person name="Spackman E."/>
            <person name="Goraichik I."/>
            <person name="Dimitrov K.M."/>
            <person name="Suarez D.L."/>
            <person name="Swayne D.E."/>
        </authorList>
    </citation>
    <scope>NUCLEOTIDE SEQUENCE [LARGE SCALE GENOMIC DNA]</scope>
    <source>
        <strain evidence="12 13">DSM 3385</strain>
    </source>
</reference>
<evidence type="ECO:0000256" key="2">
    <source>
        <dbReference type="ARBA" id="ARBA00022598"/>
    </source>
</evidence>
<dbReference type="GO" id="GO:0006281">
    <property type="term" value="P:DNA repair"/>
    <property type="evidence" value="ECO:0007669"/>
    <property type="project" value="TreeGrafter"/>
</dbReference>
<feature type="binding site" evidence="11">
    <location>
        <position position="179"/>
    </location>
    <ligand>
        <name>Mn(2+)</name>
        <dbReference type="ChEBI" id="CHEBI:29035"/>
        <label>2</label>
    </ligand>
</feature>
<dbReference type="InterPro" id="IPR052915">
    <property type="entry name" value="RtcB-like"/>
</dbReference>
<feature type="binding site" evidence="10">
    <location>
        <begin position="318"/>
        <end position="321"/>
    </location>
    <ligand>
        <name>GMP</name>
        <dbReference type="ChEBI" id="CHEBI:58115"/>
    </ligand>
</feature>
<dbReference type="InterPro" id="IPR036025">
    <property type="entry name" value="RtcB-like_sf"/>
</dbReference>
<gene>
    <name evidence="12" type="ORF">SAMN02746065_11877</name>
</gene>
<evidence type="ECO:0000256" key="1">
    <source>
        <dbReference type="ARBA" id="ARBA00012726"/>
    </source>
</evidence>
<dbReference type="RefSeq" id="WP_084070552.1">
    <property type="nucleotide sequence ID" value="NZ_FWXY01000018.1"/>
</dbReference>
<dbReference type="GO" id="GO:0003909">
    <property type="term" value="F:DNA ligase activity"/>
    <property type="evidence" value="ECO:0007669"/>
    <property type="project" value="TreeGrafter"/>
</dbReference>